<dbReference type="EMBL" id="CM000882">
    <property type="protein sequence ID" value="PNT66524.1"/>
    <property type="molecule type" value="Genomic_DNA"/>
</dbReference>
<evidence type="ECO:0000313" key="11">
    <source>
        <dbReference type="Proteomes" id="UP000008810"/>
    </source>
</evidence>
<dbReference type="CDD" id="cd01837">
    <property type="entry name" value="SGNH_plant_lipase_like"/>
    <property type="match status" value="1"/>
</dbReference>
<organism evidence="10">
    <name type="scientific">Brachypodium distachyon</name>
    <name type="common">Purple false brome</name>
    <name type="synonym">Trachynia distachya</name>
    <dbReference type="NCBI Taxonomy" id="15368"/>
    <lineage>
        <taxon>Eukaryota</taxon>
        <taxon>Viridiplantae</taxon>
        <taxon>Streptophyta</taxon>
        <taxon>Embryophyta</taxon>
        <taxon>Tracheophyta</taxon>
        <taxon>Spermatophyta</taxon>
        <taxon>Magnoliopsida</taxon>
        <taxon>Liliopsida</taxon>
        <taxon>Poales</taxon>
        <taxon>Poaceae</taxon>
        <taxon>BOP clade</taxon>
        <taxon>Pooideae</taxon>
        <taxon>Stipodae</taxon>
        <taxon>Brachypodieae</taxon>
        <taxon>Brachypodium</taxon>
    </lineage>
</organism>
<sequence length="373" mass="39989">MMSAGYLWRPPPLLLLLLLMVMAAAAEKKEPLVPALFVFGDSLVDNGNNNGLPSLAKANYLPYGVDFGPAGGEGSPTGRFCNGYTIVDYLAELLGLPLVPPYSQLLSSGSVPTNGANYASAAAGILDDSGANFAGRIPFDEQISNFERTVAAMGAAGSSTNLVVGRSMVFVGMGSNDYLNNYLMPNYDTRRHHTPAQFADLLLSRYAAQLTRLYRAGARRFVVAGLGSLGCIPTILARTTEGRCDEPVDRDLVAPFNAGVKAMLDRLNDDDDDGELPGARFAFLDNYRIVRLMLADPAAYGFSVVDRGCCGVGLNAGQMTCLPFMEPCADRGRYLFWDAYHPTAAVNEVIARAAFDGGDDVVFPVNVRRLAQL</sequence>
<reference evidence="9" key="2">
    <citation type="submission" date="2017-06" db="EMBL/GenBank/DDBJ databases">
        <title>WGS assembly of Brachypodium distachyon.</title>
        <authorList>
            <consortium name="The International Brachypodium Initiative"/>
            <person name="Lucas S."/>
            <person name="Harmon-Smith M."/>
            <person name="Lail K."/>
            <person name="Tice H."/>
            <person name="Grimwood J."/>
            <person name="Bruce D."/>
            <person name="Barry K."/>
            <person name="Shu S."/>
            <person name="Lindquist E."/>
            <person name="Wang M."/>
            <person name="Pitluck S."/>
            <person name="Vogel J.P."/>
            <person name="Garvin D.F."/>
            <person name="Mockler T.C."/>
            <person name="Schmutz J."/>
            <person name="Rokhsar D."/>
            <person name="Bevan M.W."/>
        </authorList>
    </citation>
    <scope>NUCLEOTIDE SEQUENCE</scope>
    <source>
        <strain evidence="9">Bd21</strain>
    </source>
</reference>
<comment type="subcellular location">
    <subcellularLocation>
        <location evidence="1">Secreted</location>
    </subcellularLocation>
</comment>
<dbReference type="Gene3D" id="3.40.50.1110">
    <property type="entry name" value="SGNH hydrolase"/>
    <property type="match status" value="1"/>
</dbReference>
<dbReference type="Gramene" id="PNT66524">
    <property type="protein sequence ID" value="PNT66524"/>
    <property type="gene ID" value="BRADI_3g13585v3"/>
</dbReference>
<dbReference type="Proteomes" id="UP000008810">
    <property type="component" value="Chromosome 3"/>
</dbReference>
<keyword evidence="6" id="KW-0442">Lipid degradation</keyword>
<dbReference type="RefSeq" id="XP_003571310.3">
    <property type="nucleotide sequence ID" value="XM_003571262.4"/>
</dbReference>
<feature type="chain" id="PRO_5003644178" description="GDSL esterase/lipase" evidence="8">
    <location>
        <begin position="27"/>
        <end position="373"/>
    </location>
</feature>
<dbReference type="PANTHER" id="PTHR45650:SF1">
    <property type="entry name" value="OS08G0112900 PROTEIN"/>
    <property type="match status" value="1"/>
</dbReference>
<dbReference type="eggNOG" id="ENOG502QW3W">
    <property type="taxonomic scope" value="Eukaryota"/>
</dbReference>
<keyword evidence="5" id="KW-0378">Hydrolase</keyword>
<name>I1I0G0_BRADI</name>
<dbReference type="InterPro" id="IPR051238">
    <property type="entry name" value="GDSL_esterase/lipase"/>
</dbReference>
<keyword evidence="11" id="KW-1185">Reference proteome</keyword>
<dbReference type="FunCoup" id="I1I0G0">
    <property type="interactions" value="64"/>
</dbReference>
<reference evidence="10" key="3">
    <citation type="submission" date="2018-08" db="UniProtKB">
        <authorList>
            <consortium name="EnsemblPlants"/>
        </authorList>
    </citation>
    <scope>IDENTIFICATION</scope>
    <source>
        <strain evidence="10">cv. Bd21</strain>
    </source>
</reference>
<dbReference type="HOGENOM" id="CLU_015101_0_0_1"/>
<evidence type="ECO:0000256" key="2">
    <source>
        <dbReference type="ARBA" id="ARBA00008668"/>
    </source>
</evidence>
<evidence type="ECO:0000256" key="3">
    <source>
        <dbReference type="ARBA" id="ARBA00022525"/>
    </source>
</evidence>
<reference evidence="9 10" key="1">
    <citation type="journal article" date="2010" name="Nature">
        <title>Genome sequencing and analysis of the model grass Brachypodium distachyon.</title>
        <authorList>
            <consortium name="International Brachypodium Initiative"/>
        </authorList>
    </citation>
    <scope>NUCLEOTIDE SEQUENCE [LARGE SCALE GENOMIC DNA]</scope>
    <source>
        <strain evidence="9 10">Bd21</strain>
    </source>
</reference>
<dbReference type="EnsemblPlants" id="PNT66524">
    <property type="protein sequence ID" value="PNT66524"/>
    <property type="gene ID" value="BRADI_3g13585v3"/>
</dbReference>
<evidence type="ECO:0000256" key="7">
    <source>
        <dbReference type="ARBA" id="ARBA00023098"/>
    </source>
</evidence>
<keyword evidence="3" id="KW-0964">Secreted</keyword>
<evidence type="ECO:0000256" key="1">
    <source>
        <dbReference type="ARBA" id="ARBA00004613"/>
    </source>
</evidence>
<evidence type="ECO:0000256" key="5">
    <source>
        <dbReference type="ARBA" id="ARBA00022801"/>
    </source>
</evidence>
<dbReference type="GeneID" id="100844582"/>
<dbReference type="PANTHER" id="PTHR45650">
    <property type="entry name" value="GDSL-LIKE LIPASE/ACYLHYDROLASE-RELATED"/>
    <property type="match status" value="1"/>
</dbReference>
<keyword evidence="7" id="KW-0443">Lipid metabolism</keyword>
<dbReference type="InterPro" id="IPR035669">
    <property type="entry name" value="SGNH_plant_lipase-like"/>
</dbReference>
<dbReference type="AlphaFoldDB" id="I1I0G0"/>
<evidence type="ECO:0000256" key="4">
    <source>
        <dbReference type="ARBA" id="ARBA00022729"/>
    </source>
</evidence>
<evidence type="ECO:0000313" key="10">
    <source>
        <dbReference type="EnsemblPlants" id="PNT66524"/>
    </source>
</evidence>
<dbReference type="OrthoDB" id="1600564at2759"/>
<dbReference type="InterPro" id="IPR001087">
    <property type="entry name" value="GDSL"/>
</dbReference>
<dbReference type="OMA" id="MGCIPNV"/>
<dbReference type="GO" id="GO:0016788">
    <property type="term" value="F:hydrolase activity, acting on ester bonds"/>
    <property type="evidence" value="ECO:0007669"/>
    <property type="project" value="InterPro"/>
</dbReference>
<accession>I1I0G0</accession>
<dbReference type="Pfam" id="PF00657">
    <property type="entry name" value="Lipase_GDSL"/>
    <property type="match status" value="1"/>
</dbReference>
<comment type="similarity">
    <text evidence="2">Belongs to the 'GDSL' lipolytic enzyme family.</text>
</comment>
<evidence type="ECO:0000313" key="9">
    <source>
        <dbReference type="EMBL" id="PNT66524.1"/>
    </source>
</evidence>
<evidence type="ECO:0000256" key="8">
    <source>
        <dbReference type="SAM" id="SignalP"/>
    </source>
</evidence>
<protein>
    <recommendedName>
        <fullName evidence="12">GDSL esterase/lipase</fullName>
    </recommendedName>
</protein>
<evidence type="ECO:0008006" key="12">
    <source>
        <dbReference type="Google" id="ProtNLM"/>
    </source>
</evidence>
<dbReference type="InterPro" id="IPR036514">
    <property type="entry name" value="SGNH_hydro_sf"/>
</dbReference>
<dbReference type="KEGG" id="bdi:100844582"/>
<keyword evidence="4 8" id="KW-0732">Signal</keyword>
<feature type="signal peptide" evidence="8">
    <location>
        <begin position="1"/>
        <end position="26"/>
    </location>
</feature>
<proteinExistence type="inferred from homology"/>
<evidence type="ECO:0000256" key="6">
    <source>
        <dbReference type="ARBA" id="ARBA00022963"/>
    </source>
</evidence>
<dbReference type="GO" id="GO:0005576">
    <property type="term" value="C:extracellular region"/>
    <property type="evidence" value="ECO:0007669"/>
    <property type="project" value="UniProtKB-SubCell"/>
</dbReference>
<dbReference type="GO" id="GO:0016042">
    <property type="term" value="P:lipid catabolic process"/>
    <property type="evidence" value="ECO:0007669"/>
    <property type="project" value="UniProtKB-KW"/>
</dbReference>
<gene>
    <name evidence="10" type="primary">LOC100844582</name>
    <name evidence="9" type="ORF">BRADI_3g13585v3</name>
</gene>